<dbReference type="PANTHER" id="PTHR21398:SF6">
    <property type="entry name" value="AGAP007094-PA"/>
    <property type="match status" value="1"/>
</dbReference>
<dbReference type="AlphaFoldDB" id="A0AAV2SLU6"/>
<evidence type="ECO:0000313" key="2">
    <source>
        <dbReference type="Proteomes" id="UP001497623"/>
    </source>
</evidence>
<dbReference type="PANTHER" id="PTHR21398">
    <property type="entry name" value="AGAP007094-PA"/>
    <property type="match status" value="1"/>
</dbReference>
<reference evidence="1 2" key="1">
    <citation type="submission" date="2024-05" db="EMBL/GenBank/DDBJ databases">
        <authorList>
            <person name="Wallberg A."/>
        </authorList>
    </citation>
    <scope>NUCLEOTIDE SEQUENCE [LARGE SCALE GENOMIC DNA]</scope>
</reference>
<keyword evidence="2" id="KW-1185">Reference proteome</keyword>
<accession>A0AAV2SLU6</accession>
<sequence length="154" mass="16950">MELEIVLKLLPLVETESMETHAGIITELEKDLPSLSEDSGRSMTADLMPLIKKIENVLTMMGLDGQTCILRAVCEMSSTPHIQPLGLSGEMLHVLFRYFISSEYNGRNEVEQSSSDSRNAYIDAGVRGRTGTICSLHFSTCPISVFNLATHPSC</sequence>
<dbReference type="InterPro" id="IPR006631">
    <property type="entry name" value="DM4_12"/>
</dbReference>
<name>A0AAV2SLU6_MEGNR</name>
<organism evidence="1 2">
    <name type="scientific">Meganyctiphanes norvegica</name>
    <name type="common">Northern krill</name>
    <name type="synonym">Thysanopoda norvegica</name>
    <dbReference type="NCBI Taxonomy" id="48144"/>
    <lineage>
        <taxon>Eukaryota</taxon>
        <taxon>Metazoa</taxon>
        <taxon>Ecdysozoa</taxon>
        <taxon>Arthropoda</taxon>
        <taxon>Crustacea</taxon>
        <taxon>Multicrustacea</taxon>
        <taxon>Malacostraca</taxon>
        <taxon>Eumalacostraca</taxon>
        <taxon>Eucarida</taxon>
        <taxon>Euphausiacea</taxon>
        <taxon>Euphausiidae</taxon>
        <taxon>Meganyctiphanes</taxon>
    </lineage>
</organism>
<dbReference type="Pfam" id="PF07841">
    <property type="entry name" value="DM4_12"/>
    <property type="match status" value="1"/>
</dbReference>
<protein>
    <submittedName>
        <fullName evidence="1">Uncharacterized protein</fullName>
    </submittedName>
</protein>
<proteinExistence type="predicted"/>
<dbReference type="SMART" id="SM00718">
    <property type="entry name" value="DM4_12"/>
    <property type="match status" value="1"/>
</dbReference>
<evidence type="ECO:0000313" key="1">
    <source>
        <dbReference type="EMBL" id="CAL4199031.1"/>
    </source>
</evidence>
<dbReference type="EMBL" id="CAXKWB010075099">
    <property type="protein sequence ID" value="CAL4199031.1"/>
    <property type="molecule type" value="Genomic_DNA"/>
</dbReference>
<comment type="caution">
    <text evidence="1">The sequence shown here is derived from an EMBL/GenBank/DDBJ whole genome shotgun (WGS) entry which is preliminary data.</text>
</comment>
<gene>
    <name evidence="1" type="ORF">MNOR_LOCUS37414</name>
</gene>
<dbReference type="Proteomes" id="UP001497623">
    <property type="component" value="Unassembled WGS sequence"/>
</dbReference>